<reference evidence="1" key="1">
    <citation type="submission" date="2014-11" db="EMBL/GenBank/DDBJ databases">
        <authorList>
            <person name="Amaro Gonzalez C."/>
        </authorList>
    </citation>
    <scope>NUCLEOTIDE SEQUENCE</scope>
</reference>
<evidence type="ECO:0000313" key="1">
    <source>
        <dbReference type="EMBL" id="JAH50660.1"/>
    </source>
</evidence>
<dbReference type="AlphaFoldDB" id="A0A0E9TCM6"/>
<reference evidence="1" key="2">
    <citation type="journal article" date="2015" name="Fish Shellfish Immunol.">
        <title>Early steps in the European eel (Anguilla anguilla)-Vibrio vulnificus interaction in the gills: Role of the RtxA13 toxin.</title>
        <authorList>
            <person name="Callol A."/>
            <person name="Pajuelo D."/>
            <person name="Ebbesson L."/>
            <person name="Teles M."/>
            <person name="MacKenzie S."/>
            <person name="Amaro C."/>
        </authorList>
    </citation>
    <scope>NUCLEOTIDE SEQUENCE</scope>
</reference>
<protein>
    <submittedName>
        <fullName evidence="1">Uncharacterized protein</fullName>
    </submittedName>
</protein>
<dbReference type="EMBL" id="GBXM01057917">
    <property type="protein sequence ID" value="JAH50660.1"/>
    <property type="molecule type" value="Transcribed_RNA"/>
</dbReference>
<name>A0A0E9TCM6_ANGAN</name>
<accession>A0A0E9TCM6</accession>
<sequence>MQPNSLIPVDGDLPNCADIIRKVWGHHSS</sequence>
<organism evidence="1">
    <name type="scientific">Anguilla anguilla</name>
    <name type="common">European freshwater eel</name>
    <name type="synonym">Muraena anguilla</name>
    <dbReference type="NCBI Taxonomy" id="7936"/>
    <lineage>
        <taxon>Eukaryota</taxon>
        <taxon>Metazoa</taxon>
        <taxon>Chordata</taxon>
        <taxon>Craniata</taxon>
        <taxon>Vertebrata</taxon>
        <taxon>Euteleostomi</taxon>
        <taxon>Actinopterygii</taxon>
        <taxon>Neopterygii</taxon>
        <taxon>Teleostei</taxon>
        <taxon>Anguilliformes</taxon>
        <taxon>Anguillidae</taxon>
        <taxon>Anguilla</taxon>
    </lineage>
</organism>
<proteinExistence type="predicted"/>